<organism evidence="1 2">
    <name type="scientific">Saccharomonospora xinjiangensis XJ-54</name>
    <dbReference type="NCBI Taxonomy" id="882086"/>
    <lineage>
        <taxon>Bacteria</taxon>
        <taxon>Bacillati</taxon>
        <taxon>Actinomycetota</taxon>
        <taxon>Actinomycetes</taxon>
        <taxon>Pseudonocardiales</taxon>
        <taxon>Pseudonocardiaceae</taxon>
        <taxon>Saccharomonospora</taxon>
    </lineage>
</organism>
<dbReference type="OrthoDB" id="5186446at2"/>
<dbReference type="InterPro" id="IPR004378">
    <property type="entry name" value="F420H2_quin_Rdtase"/>
</dbReference>
<dbReference type="AlphaFoldDB" id="I0V3A3"/>
<dbReference type="RefSeq" id="WP_006238752.1">
    <property type="nucleotide sequence ID" value="NZ_JH636049.1"/>
</dbReference>
<dbReference type="STRING" id="882086.SacxiDRAFT_2380"/>
<sequence>MNDGAGGNATTHYLRPGRGARAMNRAVAALTRRGMSLWGSRVLSVAGRTTGIMRSTPVNVLTLDGEQYLVAARGNTEWVRNLRAAGIGKLSVGKREEWFEGVEILDDDRLPVLRAYLRRWAWEVGAFFDGVTADASDDELRTAAGKHPVFRIKPATAPEQG</sequence>
<dbReference type="GO" id="GO:0016491">
    <property type="term" value="F:oxidoreductase activity"/>
    <property type="evidence" value="ECO:0007669"/>
    <property type="project" value="InterPro"/>
</dbReference>
<dbReference type="HOGENOM" id="CLU_119016_0_0_11"/>
<evidence type="ECO:0000313" key="1">
    <source>
        <dbReference type="EMBL" id="EID54606.1"/>
    </source>
</evidence>
<dbReference type="eggNOG" id="ENOG5032QW3">
    <property type="taxonomic scope" value="Bacteria"/>
</dbReference>
<evidence type="ECO:0008006" key="3">
    <source>
        <dbReference type="Google" id="ProtNLM"/>
    </source>
</evidence>
<dbReference type="Proteomes" id="UP000004691">
    <property type="component" value="Unassembled WGS sequence"/>
</dbReference>
<name>I0V3A3_9PSEU</name>
<dbReference type="EMBL" id="JH636049">
    <property type="protein sequence ID" value="EID54606.1"/>
    <property type="molecule type" value="Genomic_DNA"/>
</dbReference>
<proteinExistence type="predicted"/>
<keyword evidence="2" id="KW-1185">Reference proteome</keyword>
<gene>
    <name evidence="1" type="ORF">SacxiDRAFT_2380</name>
</gene>
<protein>
    <recommendedName>
        <fullName evidence="3">Deazaflavin-dependent nitroreductase family protein</fullName>
    </recommendedName>
</protein>
<evidence type="ECO:0000313" key="2">
    <source>
        <dbReference type="Proteomes" id="UP000004691"/>
    </source>
</evidence>
<dbReference type="Pfam" id="PF04075">
    <property type="entry name" value="F420H2_quin_red"/>
    <property type="match status" value="1"/>
</dbReference>
<dbReference type="Gene3D" id="2.30.110.10">
    <property type="entry name" value="Electron Transport, Fmn-binding Protein, Chain A"/>
    <property type="match status" value="1"/>
</dbReference>
<accession>I0V3A3</accession>
<reference evidence="1 2" key="1">
    <citation type="submission" date="2012-01" db="EMBL/GenBank/DDBJ databases">
        <title>Improved High-Quality Draft sequence of Saccharomonospora xinjiangensis XJ-54.</title>
        <authorList>
            <consortium name="US DOE Joint Genome Institute"/>
            <person name="Lucas S."/>
            <person name="Han J."/>
            <person name="Lapidus A."/>
            <person name="Cheng J.-F."/>
            <person name="Goodwin L."/>
            <person name="Pitluck S."/>
            <person name="Peters L."/>
            <person name="Mikhailova N."/>
            <person name="Teshima H."/>
            <person name="Detter J.C."/>
            <person name="Han C."/>
            <person name="Tapia R."/>
            <person name="Land M."/>
            <person name="Hauser L."/>
            <person name="Kyrpides N."/>
            <person name="Ivanova N."/>
            <person name="Pagani I."/>
            <person name="Brambilla E.-M."/>
            <person name="Klenk H.-P."/>
            <person name="Woyke T."/>
        </authorList>
    </citation>
    <scope>NUCLEOTIDE SEQUENCE [LARGE SCALE GENOMIC DNA]</scope>
    <source>
        <strain evidence="1 2">XJ-54</strain>
    </source>
</reference>
<dbReference type="InterPro" id="IPR012349">
    <property type="entry name" value="Split_barrel_FMN-bd"/>
</dbReference>